<reference evidence="1 2" key="1">
    <citation type="submission" date="2024-01" db="EMBL/GenBank/DDBJ databases">
        <title>The genomes of 5 underutilized Papilionoideae crops provide insights into root nodulation and disease resistanc.</title>
        <authorList>
            <person name="Jiang F."/>
        </authorList>
    </citation>
    <scope>NUCLEOTIDE SEQUENCE [LARGE SCALE GENOMIC DNA]</scope>
    <source>
        <strain evidence="1">LVBAO_FW01</strain>
        <tissue evidence="1">Leaves</tissue>
    </source>
</reference>
<proteinExistence type="predicted"/>
<comment type="caution">
    <text evidence="1">The sequence shown here is derived from an EMBL/GenBank/DDBJ whole genome shotgun (WGS) entry which is preliminary data.</text>
</comment>
<evidence type="ECO:0000313" key="1">
    <source>
        <dbReference type="EMBL" id="KAK7305451.1"/>
    </source>
</evidence>
<evidence type="ECO:0000313" key="2">
    <source>
        <dbReference type="Proteomes" id="UP001367508"/>
    </source>
</evidence>
<name>A0AAN9PPB5_CANGL</name>
<dbReference type="Proteomes" id="UP001367508">
    <property type="component" value="Unassembled WGS sequence"/>
</dbReference>
<sequence>MLYIHNGYTKATLLTMSKFIDELKNQLSFLVERWKNFEMFCIAERVRHRYYTHTGTRHTIAERLRDERYRSLFFLHKNLSVY</sequence>
<keyword evidence="2" id="KW-1185">Reference proteome</keyword>
<protein>
    <submittedName>
        <fullName evidence="1">Uncharacterized protein</fullName>
    </submittedName>
</protein>
<dbReference type="EMBL" id="JAYMYQ010000011">
    <property type="protein sequence ID" value="KAK7305451.1"/>
    <property type="molecule type" value="Genomic_DNA"/>
</dbReference>
<gene>
    <name evidence="1" type="ORF">VNO77_43357</name>
</gene>
<dbReference type="AlphaFoldDB" id="A0AAN9PPB5"/>
<accession>A0AAN9PPB5</accession>
<organism evidence="1 2">
    <name type="scientific">Canavalia gladiata</name>
    <name type="common">Sword bean</name>
    <name type="synonym">Dolichos gladiatus</name>
    <dbReference type="NCBI Taxonomy" id="3824"/>
    <lineage>
        <taxon>Eukaryota</taxon>
        <taxon>Viridiplantae</taxon>
        <taxon>Streptophyta</taxon>
        <taxon>Embryophyta</taxon>
        <taxon>Tracheophyta</taxon>
        <taxon>Spermatophyta</taxon>
        <taxon>Magnoliopsida</taxon>
        <taxon>eudicotyledons</taxon>
        <taxon>Gunneridae</taxon>
        <taxon>Pentapetalae</taxon>
        <taxon>rosids</taxon>
        <taxon>fabids</taxon>
        <taxon>Fabales</taxon>
        <taxon>Fabaceae</taxon>
        <taxon>Papilionoideae</taxon>
        <taxon>50 kb inversion clade</taxon>
        <taxon>NPAAA clade</taxon>
        <taxon>indigoferoid/millettioid clade</taxon>
        <taxon>Phaseoleae</taxon>
        <taxon>Canavalia</taxon>
    </lineage>
</organism>